<evidence type="ECO:0000256" key="3">
    <source>
        <dbReference type="ARBA" id="ARBA00022989"/>
    </source>
</evidence>
<accession>A0AAE3GBI3</accession>
<dbReference type="EMBL" id="JAMTCK010000004">
    <property type="protein sequence ID" value="MCP2165196.1"/>
    <property type="molecule type" value="Genomic_DNA"/>
</dbReference>
<dbReference type="Proteomes" id="UP001206128">
    <property type="component" value="Unassembled WGS sequence"/>
</dbReference>
<comment type="subcellular location">
    <subcellularLocation>
        <location evidence="1">Membrane</location>
        <topology evidence="1">Multi-pass membrane protein</topology>
    </subcellularLocation>
</comment>
<evidence type="ECO:0000256" key="1">
    <source>
        <dbReference type="ARBA" id="ARBA00004141"/>
    </source>
</evidence>
<proteinExistence type="predicted"/>
<dbReference type="RefSeq" id="WP_253769753.1">
    <property type="nucleotide sequence ID" value="NZ_JAMTCK010000004.1"/>
</dbReference>
<dbReference type="PIRSF" id="PIRSF006648">
    <property type="entry name" value="DrrB"/>
    <property type="match status" value="1"/>
</dbReference>
<organism evidence="8 9">
    <name type="scientific">Goodfellowiella coeruleoviolacea</name>
    <dbReference type="NCBI Taxonomy" id="334858"/>
    <lineage>
        <taxon>Bacteria</taxon>
        <taxon>Bacillati</taxon>
        <taxon>Actinomycetota</taxon>
        <taxon>Actinomycetes</taxon>
        <taxon>Pseudonocardiales</taxon>
        <taxon>Pseudonocardiaceae</taxon>
        <taxon>Goodfellowiella</taxon>
    </lineage>
</organism>
<keyword evidence="3 6" id="KW-1133">Transmembrane helix</keyword>
<feature type="transmembrane region" description="Helical" evidence="6">
    <location>
        <begin position="20"/>
        <end position="39"/>
    </location>
</feature>
<reference evidence="8" key="1">
    <citation type="submission" date="2022-06" db="EMBL/GenBank/DDBJ databases">
        <title>Genomic Encyclopedia of Archaeal and Bacterial Type Strains, Phase II (KMG-II): from individual species to whole genera.</title>
        <authorList>
            <person name="Goeker M."/>
        </authorList>
    </citation>
    <scope>NUCLEOTIDE SEQUENCE</scope>
    <source>
        <strain evidence="8">DSM 43935</strain>
    </source>
</reference>
<feature type="transmembrane region" description="Helical" evidence="6">
    <location>
        <begin position="133"/>
        <end position="158"/>
    </location>
</feature>
<feature type="transmembrane region" description="Helical" evidence="6">
    <location>
        <begin position="59"/>
        <end position="77"/>
    </location>
</feature>
<feature type="transmembrane region" description="Helical" evidence="6">
    <location>
        <begin position="215"/>
        <end position="237"/>
    </location>
</feature>
<keyword evidence="5" id="KW-0046">Antibiotic resistance</keyword>
<comment type="caution">
    <text evidence="8">The sequence shown here is derived from an EMBL/GenBank/DDBJ whole genome shotgun (WGS) entry which is preliminary data.</text>
</comment>
<protein>
    <submittedName>
        <fullName evidence="8">ABC-2 type transport system permease protein</fullName>
    </submittedName>
</protein>
<evidence type="ECO:0000256" key="5">
    <source>
        <dbReference type="ARBA" id="ARBA00023251"/>
    </source>
</evidence>
<feature type="domain" description="ABC-2 type transporter transmembrane" evidence="7">
    <location>
        <begin position="9"/>
        <end position="206"/>
    </location>
</feature>
<keyword evidence="2 6" id="KW-0812">Transmembrane</keyword>
<dbReference type="GO" id="GO:0046677">
    <property type="term" value="P:response to antibiotic"/>
    <property type="evidence" value="ECO:0007669"/>
    <property type="project" value="UniProtKB-KW"/>
</dbReference>
<dbReference type="GO" id="GO:0140359">
    <property type="term" value="F:ABC-type transporter activity"/>
    <property type="evidence" value="ECO:0007669"/>
    <property type="project" value="InterPro"/>
</dbReference>
<keyword evidence="9" id="KW-1185">Reference proteome</keyword>
<dbReference type="InterPro" id="IPR051784">
    <property type="entry name" value="Nod_factor_ABC_transporter"/>
</dbReference>
<keyword evidence="4 6" id="KW-0472">Membrane</keyword>
<feature type="transmembrane region" description="Helical" evidence="6">
    <location>
        <begin position="98"/>
        <end position="121"/>
    </location>
</feature>
<dbReference type="AlphaFoldDB" id="A0AAE3GBI3"/>
<evidence type="ECO:0000256" key="6">
    <source>
        <dbReference type="SAM" id="Phobius"/>
    </source>
</evidence>
<dbReference type="InterPro" id="IPR000412">
    <property type="entry name" value="ABC_2_transport"/>
</dbReference>
<evidence type="ECO:0000313" key="8">
    <source>
        <dbReference type="EMBL" id="MCP2165196.1"/>
    </source>
</evidence>
<name>A0AAE3GBI3_9PSEU</name>
<dbReference type="Pfam" id="PF01061">
    <property type="entry name" value="ABC2_membrane"/>
    <property type="match status" value="1"/>
</dbReference>
<dbReference type="InterPro" id="IPR013525">
    <property type="entry name" value="ABC2_TM"/>
</dbReference>
<evidence type="ECO:0000313" key="9">
    <source>
        <dbReference type="Proteomes" id="UP001206128"/>
    </source>
</evidence>
<evidence type="ECO:0000256" key="4">
    <source>
        <dbReference type="ARBA" id="ARBA00023136"/>
    </source>
</evidence>
<evidence type="ECO:0000256" key="2">
    <source>
        <dbReference type="ARBA" id="ARBA00022692"/>
    </source>
</evidence>
<gene>
    <name evidence="8" type="ORF">LX83_002045</name>
</gene>
<dbReference type="GO" id="GO:0043190">
    <property type="term" value="C:ATP-binding cassette (ABC) transporter complex"/>
    <property type="evidence" value="ECO:0007669"/>
    <property type="project" value="InterPro"/>
</dbReference>
<feature type="transmembrane region" description="Helical" evidence="6">
    <location>
        <begin position="170"/>
        <end position="195"/>
    </location>
</feature>
<dbReference type="PANTHER" id="PTHR43229:SF2">
    <property type="entry name" value="NODULATION PROTEIN J"/>
    <property type="match status" value="1"/>
</dbReference>
<sequence length="245" mass="25860">MNTRYLVLELRRLLRSSRFLIFTLAMPAVLLLVFTGLYGGAGATFPNGIPVSTGLMINMATYAAMTAPLFTGTRVATERGTGWQRQLRLTPLSSTAYLLTKGLTALLIAVPGLVLVGAIGALVEGVRLSAGQWLGVLGGVWLAAIPVAMLGLAIGLLANQDTVQPVGSGLMMLFGLLGGVWVPAEAAPDWMLGIMRVMPTYWMNQVAKAPLLADAALGRAVLVLAGWTVLLGLVGAWRFRTATAR</sequence>
<dbReference type="PANTHER" id="PTHR43229">
    <property type="entry name" value="NODULATION PROTEIN J"/>
    <property type="match status" value="1"/>
</dbReference>
<evidence type="ECO:0000259" key="7">
    <source>
        <dbReference type="Pfam" id="PF01061"/>
    </source>
</evidence>